<dbReference type="InterPro" id="IPR003675">
    <property type="entry name" value="Rce1/LyrA-like_dom"/>
</dbReference>
<evidence type="ECO:0000256" key="2">
    <source>
        <dbReference type="SAM" id="Phobius"/>
    </source>
</evidence>
<dbReference type="GO" id="GO:0004175">
    <property type="term" value="F:endopeptidase activity"/>
    <property type="evidence" value="ECO:0007669"/>
    <property type="project" value="UniProtKB-ARBA"/>
</dbReference>
<keyword evidence="5" id="KW-1185">Reference proteome</keyword>
<keyword evidence="2" id="KW-1133">Transmembrane helix</keyword>
<protein>
    <submittedName>
        <fullName evidence="4">CPBP family intramembrane metalloprotease domain-containing protein</fullName>
    </submittedName>
</protein>
<keyword evidence="4" id="KW-0482">Metalloprotease</keyword>
<dbReference type="OrthoDB" id="3693644at2"/>
<dbReference type="PANTHER" id="PTHR35797">
    <property type="entry name" value="PROTEASE-RELATED"/>
    <property type="match status" value="1"/>
</dbReference>
<dbReference type="AlphaFoldDB" id="A0A317ZLF3"/>
<evidence type="ECO:0000313" key="4">
    <source>
        <dbReference type="EMBL" id="PXA67291.1"/>
    </source>
</evidence>
<feature type="transmembrane region" description="Helical" evidence="2">
    <location>
        <begin position="251"/>
        <end position="272"/>
    </location>
</feature>
<keyword evidence="4" id="KW-0378">Hydrolase</keyword>
<feature type="transmembrane region" description="Helical" evidence="2">
    <location>
        <begin position="83"/>
        <end position="105"/>
    </location>
</feature>
<dbReference type="InterPro" id="IPR042150">
    <property type="entry name" value="MmRce1-like"/>
</dbReference>
<keyword evidence="2" id="KW-0472">Membrane</keyword>
<dbReference type="EMBL" id="QHLY01000012">
    <property type="protein sequence ID" value="PXA67291.1"/>
    <property type="molecule type" value="Genomic_DNA"/>
</dbReference>
<feature type="transmembrane region" description="Helical" evidence="2">
    <location>
        <begin position="49"/>
        <end position="71"/>
    </location>
</feature>
<dbReference type="Proteomes" id="UP000246722">
    <property type="component" value="Unassembled WGS sequence"/>
</dbReference>
<accession>A0A317ZLF3</accession>
<keyword evidence="4" id="KW-0645">Protease</keyword>
<organism evidence="4 5">
    <name type="scientific">Cryobacterium arcticum</name>
    <dbReference type="NCBI Taxonomy" id="670052"/>
    <lineage>
        <taxon>Bacteria</taxon>
        <taxon>Bacillati</taxon>
        <taxon>Actinomycetota</taxon>
        <taxon>Actinomycetes</taxon>
        <taxon>Micrococcales</taxon>
        <taxon>Microbacteriaceae</taxon>
        <taxon>Cryobacterium</taxon>
    </lineage>
</organism>
<sequence>MTAANQSAQNQSIPNHSIPHESPAKSAAEPVRPTSPGPASTSTPARVPWTAVVVFVVLACGLAWLVSLPLWFDGGLANPLAALLLPVIMFTPGVAALFVVFMVQRPRPQPISEYLGLWPLRPLGRIIWMTVFGIIGSALLVIVGVFLAAALGLVQLDLVTFSGFAQVLQAASPIESPVPVGVIVLLQVLTIPIGALFNGIFALGEELGWRGWLLPSLRPLGTWPALLISGAVWGFWHSPLILLGYNFGQANLLGVAMMIGGCVFYGVLIGWLRLRTASIWPAVFAHGAFNAAAGFLLLVVAANSTADPVATGPLGWVGWIVMAVVIGVLVLTGQFRIQPALQRRTAAAASQPSPVTPESNRPA</sequence>
<name>A0A317ZLF3_9MICO</name>
<dbReference type="GO" id="GO:0006508">
    <property type="term" value="P:proteolysis"/>
    <property type="evidence" value="ECO:0007669"/>
    <property type="project" value="UniProtKB-KW"/>
</dbReference>
<feature type="transmembrane region" description="Helical" evidence="2">
    <location>
        <begin position="126"/>
        <end position="154"/>
    </location>
</feature>
<dbReference type="RefSeq" id="WP_110126976.1">
    <property type="nucleotide sequence ID" value="NZ_QHLY01000012.1"/>
</dbReference>
<feature type="transmembrane region" description="Helical" evidence="2">
    <location>
        <begin position="314"/>
        <end position="335"/>
    </location>
</feature>
<evidence type="ECO:0000256" key="1">
    <source>
        <dbReference type="SAM" id="MobiDB-lite"/>
    </source>
</evidence>
<reference evidence="4 5" key="1">
    <citation type="submission" date="2018-05" db="EMBL/GenBank/DDBJ databases">
        <title>Genetic diversity of glacier-inhabiting Cryobacterium bacteria in China and description of Cryobacterium mengkeensis sp. nov. and Arthrobacter glacialis sp. nov.</title>
        <authorList>
            <person name="Liu Q."/>
            <person name="Xin Y.-H."/>
        </authorList>
    </citation>
    <scope>NUCLEOTIDE SEQUENCE [LARGE SCALE GENOMIC DNA]</scope>
    <source>
        <strain evidence="4 5">SK-1</strain>
    </source>
</reference>
<feature type="transmembrane region" description="Helical" evidence="2">
    <location>
        <begin position="279"/>
        <end position="302"/>
    </location>
</feature>
<evidence type="ECO:0000259" key="3">
    <source>
        <dbReference type="Pfam" id="PF02517"/>
    </source>
</evidence>
<dbReference type="GO" id="GO:0008237">
    <property type="term" value="F:metallopeptidase activity"/>
    <property type="evidence" value="ECO:0007669"/>
    <property type="project" value="UniProtKB-KW"/>
</dbReference>
<dbReference type="Pfam" id="PF02517">
    <property type="entry name" value="Rce1-like"/>
    <property type="match status" value="1"/>
</dbReference>
<evidence type="ECO:0000313" key="5">
    <source>
        <dbReference type="Proteomes" id="UP000246722"/>
    </source>
</evidence>
<gene>
    <name evidence="4" type="ORF">CTB96_11105</name>
</gene>
<comment type="caution">
    <text evidence="4">The sequence shown here is derived from an EMBL/GenBank/DDBJ whole genome shotgun (WGS) entry which is preliminary data.</text>
</comment>
<dbReference type="GO" id="GO:0080120">
    <property type="term" value="P:CAAX-box protein maturation"/>
    <property type="evidence" value="ECO:0007669"/>
    <property type="project" value="UniProtKB-ARBA"/>
</dbReference>
<keyword evidence="2" id="KW-0812">Transmembrane</keyword>
<feature type="compositionally biased region" description="Polar residues" evidence="1">
    <location>
        <begin position="1"/>
        <end position="15"/>
    </location>
</feature>
<feature type="domain" description="CAAX prenyl protease 2/Lysostaphin resistance protein A-like" evidence="3">
    <location>
        <begin position="192"/>
        <end position="291"/>
    </location>
</feature>
<feature type="region of interest" description="Disordered" evidence="1">
    <location>
        <begin position="1"/>
        <end position="44"/>
    </location>
</feature>
<proteinExistence type="predicted"/>
<feature type="transmembrane region" description="Helical" evidence="2">
    <location>
        <begin position="182"/>
        <end position="204"/>
    </location>
</feature>
<dbReference type="PANTHER" id="PTHR35797:SF1">
    <property type="entry name" value="PROTEASE"/>
    <property type="match status" value="1"/>
</dbReference>